<protein>
    <submittedName>
        <fullName evidence="2">Uncharacterized protein</fullName>
    </submittedName>
</protein>
<sequence>MSFKRMVKGSKGKNESADVYQRLEALESQSKRMNTLDVYIKKVLEMEKRLSQAIEKNDPRPGSKKIGNAELTAKDLRKNLVPFFEETVRAEFAPFQNALEDLFNRMSKVEKKMVALENWITEAVAPIERGIDEKRDDDHEMNGIDHHVIFQEIRVDTLFVDNYEQLNSIGSLGVKELSGQMNIGATFENSSNPSEEISNESKEKLKEKMKKLKKMKEKYGVNNDKDQHESSQNEESSEQAGERQQSDEK</sequence>
<evidence type="ECO:0000256" key="1">
    <source>
        <dbReference type="SAM" id="MobiDB-lite"/>
    </source>
</evidence>
<gene>
    <name evidence="2" type="ORF">D4T97_017315</name>
</gene>
<feature type="region of interest" description="Disordered" evidence="1">
    <location>
        <begin position="185"/>
        <end position="249"/>
    </location>
</feature>
<proteinExistence type="predicted"/>
<dbReference type="Proteomes" id="UP000287156">
    <property type="component" value="Unassembled WGS sequence"/>
</dbReference>
<feature type="compositionally biased region" description="Basic and acidic residues" evidence="1">
    <location>
        <begin position="240"/>
        <end position="249"/>
    </location>
</feature>
<feature type="compositionally biased region" description="Basic residues" evidence="1">
    <location>
        <begin position="207"/>
        <end position="216"/>
    </location>
</feature>
<keyword evidence="3" id="KW-1185">Reference proteome</keyword>
<feature type="compositionally biased region" description="Basic and acidic residues" evidence="1">
    <location>
        <begin position="217"/>
        <end position="231"/>
    </location>
</feature>
<dbReference type="RefSeq" id="WP_126052028.1">
    <property type="nucleotide sequence ID" value="NZ_QYTV02000010.1"/>
</dbReference>
<organism evidence="2 3">
    <name type="scientific">Siminovitchia acidinfaciens</name>
    <dbReference type="NCBI Taxonomy" id="2321395"/>
    <lineage>
        <taxon>Bacteria</taxon>
        <taxon>Bacillati</taxon>
        <taxon>Bacillota</taxon>
        <taxon>Bacilli</taxon>
        <taxon>Bacillales</taxon>
        <taxon>Bacillaceae</taxon>
        <taxon>Siminovitchia</taxon>
    </lineage>
</organism>
<reference evidence="2" key="1">
    <citation type="submission" date="2018-12" db="EMBL/GenBank/DDBJ databases">
        <authorList>
            <person name="Sun L."/>
            <person name="Chen Z."/>
        </authorList>
    </citation>
    <scope>NUCLEOTIDE SEQUENCE [LARGE SCALE GENOMIC DNA]</scope>
    <source>
        <strain evidence="2">3-2-2</strain>
    </source>
</reference>
<dbReference type="AlphaFoldDB" id="A0A429XV06"/>
<accession>A0A429XV06</accession>
<comment type="caution">
    <text evidence="2">The sequence shown here is derived from an EMBL/GenBank/DDBJ whole genome shotgun (WGS) entry which is preliminary data.</text>
</comment>
<evidence type="ECO:0000313" key="3">
    <source>
        <dbReference type="Proteomes" id="UP000287156"/>
    </source>
</evidence>
<evidence type="ECO:0000313" key="2">
    <source>
        <dbReference type="EMBL" id="RST72020.1"/>
    </source>
</evidence>
<name>A0A429XV06_9BACI</name>
<dbReference type="OrthoDB" id="2871491at2"/>
<dbReference type="EMBL" id="QYTV02000010">
    <property type="protein sequence ID" value="RST72020.1"/>
    <property type="molecule type" value="Genomic_DNA"/>
</dbReference>